<comment type="caution">
    <text evidence="2">The sequence shown here is derived from an EMBL/GenBank/DDBJ whole genome shotgun (WGS) entry which is preliminary data.</text>
</comment>
<feature type="compositionally biased region" description="Low complexity" evidence="1">
    <location>
        <begin position="91"/>
        <end position="108"/>
    </location>
</feature>
<dbReference type="Proteomes" id="UP000537989">
    <property type="component" value="Unassembled WGS sequence"/>
</dbReference>
<feature type="compositionally biased region" description="Polar residues" evidence="1">
    <location>
        <begin position="81"/>
        <end position="90"/>
    </location>
</feature>
<dbReference type="AlphaFoldDB" id="A0AAN6BWY8"/>
<keyword evidence="3" id="KW-1185">Reference proteome</keyword>
<feature type="region of interest" description="Disordered" evidence="1">
    <location>
        <begin position="77"/>
        <end position="115"/>
    </location>
</feature>
<sequence length="175" mass="19100">MPRKPRMKKNRNPELGMKNRQLGLSKMANTWYQYYSGQALVLIRKRDGGLAGFQSGPDLTQDLSLYQLRKVSLLGPRDFSNDAQPTSNIPSTQASTALDASSSSNSNTPETGFNQMTLNQAPASSLKFPSAISSSGEIHTKIQVKSPEILQPKPISSRLLCQKEALVALLESSFG</sequence>
<dbReference type="EMBL" id="JAAMOD010000322">
    <property type="protein sequence ID" value="KAF5231057.1"/>
    <property type="molecule type" value="Genomic_DNA"/>
</dbReference>
<reference evidence="2 3" key="1">
    <citation type="submission" date="2020-02" db="EMBL/GenBank/DDBJ databases">
        <title>Identification and distribution of gene clusters putatively required for synthesis of sphingolipid metabolism inhibitors in phylogenetically diverse species of the filamentous fungus Fusarium.</title>
        <authorList>
            <person name="Kim H.-S."/>
            <person name="Busman M."/>
            <person name="Brown D.W."/>
            <person name="Divon H."/>
            <person name="Uhlig S."/>
            <person name="Proctor R.H."/>
        </authorList>
    </citation>
    <scope>NUCLEOTIDE SEQUENCE [LARGE SCALE GENOMIC DNA]</scope>
    <source>
        <strain evidence="2 3">NRRL 2903</strain>
    </source>
</reference>
<name>A0AAN6BWY8_FUSAU</name>
<proteinExistence type="predicted"/>
<evidence type="ECO:0000256" key="1">
    <source>
        <dbReference type="SAM" id="MobiDB-lite"/>
    </source>
</evidence>
<accession>A0AAN6BWY8</accession>
<protein>
    <submittedName>
        <fullName evidence="2">Uncharacterized protein</fullName>
    </submittedName>
</protein>
<evidence type="ECO:0000313" key="3">
    <source>
        <dbReference type="Proteomes" id="UP000537989"/>
    </source>
</evidence>
<evidence type="ECO:0000313" key="2">
    <source>
        <dbReference type="EMBL" id="KAF5231057.1"/>
    </source>
</evidence>
<gene>
    <name evidence="2" type="ORF">FAUST_9498</name>
</gene>
<organism evidence="2 3">
    <name type="scientific">Fusarium austroamericanum</name>
    <dbReference type="NCBI Taxonomy" id="282268"/>
    <lineage>
        <taxon>Eukaryota</taxon>
        <taxon>Fungi</taxon>
        <taxon>Dikarya</taxon>
        <taxon>Ascomycota</taxon>
        <taxon>Pezizomycotina</taxon>
        <taxon>Sordariomycetes</taxon>
        <taxon>Hypocreomycetidae</taxon>
        <taxon>Hypocreales</taxon>
        <taxon>Nectriaceae</taxon>
        <taxon>Fusarium</taxon>
    </lineage>
</organism>